<feature type="domain" description="DNA helicase Pif1-like DEAD-box helicase" evidence="2">
    <location>
        <begin position="17"/>
        <end position="75"/>
    </location>
</feature>
<evidence type="ECO:0000256" key="1">
    <source>
        <dbReference type="RuleBase" id="RU363044"/>
    </source>
</evidence>
<dbReference type="PANTHER" id="PTHR47642:SF5">
    <property type="entry name" value="ATP-DEPENDENT DNA HELICASE"/>
    <property type="match status" value="1"/>
</dbReference>
<organism evidence="3">
    <name type="scientific">Magallana gigas</name>
    <name type="common">Pacific oyster</name>
    <name type="synonym">Crassostrea gigas</name>
    <dbReference type="NCBI Taxonomy" id="29159"/>
    <lineage>
        <taxon>Eukaryota</taxon>
        <taxon>Metazoa</taxon>
        <taxon>Spiralia</taxon>
        <taxon>Lophotrochozoa</taxon>
        <taxon>Mollusca</taxon>
        <taxon>Bivalvia</taxon>
        <taxon>Autobranchia</taxon>
        <taxon>Pteriomorphia</taxon>
        <taxon>Ostreida</taxon>
        <taxon>Ostreoidea</taxon>
        <taxon>Ostreidae</taxon>
        <taxon>Magallana</taxon>
    </lineage>
</organism>
<dbReference type="SUPFAM" id="SSF52540">
    <property type="entry name" value="P-loop containing nucleoside triphosphate hydrolases"/>
    <property type="match status" value="1"/>
</dbReference>
<sequence length="434" mass="50271">MAVIPTKLFDGDDRFADAKKRILETQCLVIDEISMVSARTFDMIEFVCRHVRRCDQVFGGMQVIGCGDFKQLPPVPIFRYEDDGSYCFQSNKFHMTFPHHINLLEIKEIINDQPKSPQQWTQSFTKLNSFVLNDQHLMSVEKLFQQCVTNMENKLSTKLAYWLMDKEIEKRARDIVQKQKMEAEQLEITSTLSSVAKGKIRYLAGACIQRVNKRVKASVLRLVGKCGKKSRTLRKLNYKKQAMLKSFRVSEQDVDTSEDTMNEIQYKQGPSHGLTIVSEPVYNFFVMLNQVIQKSLSAKHFHLYYEDLHTKCRDAVDSDNTLIDTWISLFQNVNLGADSEIEDELFLTLIMELFRDVTEHFVRIAFVDALRHFKTTVPRKKKQALRTKVQALGDRDESAAKAKKTKVDEAAQEKVCICKICEAECEWEERKFSL</sequence>
<keyword evidence="1" id="KW-0378">Hydrolase</keyword>
<dbReference type="GO" id="GO:0006310">
    <property type="term" value="P:DNA recombination"/>
    <property type="evidence" value="ECO:0007669"/>
    <property type="project" value="UniProtKB-KW"/>
</dbReference>
<dbReference type="InterPro" id="IPR027417">
    <property type="entry name" value="P-loop_NTPase"/>
</dbReference>
<comment type="cofactor">
    <cofactor evidence="1">
        <name>Mg(2+)</name>
        <dbReference type="ChEBI" id="CHEBI:18420"/>
    </cofactor>
</comment>
<evidence type="ECO:0000313" key="3">
    <source>
        <dbReference type="EMBL" id="EKC20960.1"/>
    </source>
</evidence>
<dbReference type="EC" id="5.6.2.3" evidence="1"/>
<dbReference type="EMBL" id="JH817496">
    <property type="protein sequence ID" value="EKC20960.1"/>
    <property type="molecule type" value="Genomic_DNA"/>
</dbReference>
<proteinExistence type="inferred from homology"/>
<keyword evidence="1" id="KW-0547">Nucleotide-binding</keyword>
<dbReference type="InterPro" id="IPR010285">
    <property type="entry name" value="DNA_helicase_pif1-like_DEAD"/>
</dbReference>
<dbReference type="GO" id="GO:0006281">
    <property type="term" value="P:DNA repair"/>
    <property type="evidence" value="ECO:0007669"/>
    <property type="project" value="UniProtKB-KW"/>
</dbReference>
<keyword evidence="1" id="KW-0067">ATP-binding</keyword>
<reference evidence="3" key="1">
    <citation type="journal article" date="2012" name="Nature">
        <title>The oyster genome reveals stress adaptation and complexity of shell formation.</title>
        <authorList>
            <person name="Zhang G."/>
            <person name="Fang X."/>
            <person name="Guo X."/>
            <person name="Li L."/>
            <person name="Luo R."/>
            <person name="Xu F."/>
            <person name="Yang P."/>
            <person name="Zhang L."/>
            <person name="Wang X."/>
            <person name="Qi H."/>
            <person name="Xiong Z."/>
            <person name="Que H."/>
            <person name="Xie Y."/>
            <person name="Holland P.W."/>
            <person name="Paps J."/>
            <person name="Zhu Y."/>
            <person name="Wu F."/>
            <person name="Chen Y."/>
            <person name="Wang J."/>
            <person name="Peng C."/>
            <person name="Meng J."/>
            <person name="Yang L."/>
            <person name="Liu J."/>
            <person name="Wen B."/>
            <person name="Zhang N."/>
            <person name="Huang Z."/>
            <person name="Zhu Q."/>
            <person name="Feng Y."/>
            <person name="Mount A."/>
            <person name="Hedgecock D."/>
            <person name="Xu Z."/>
            <person name="Liu Y."/>
            <person name="Domazet-Loso T."/>
            <person name="Du Y."/>
            <person name="Sun X."/>
            <person name="Zhang S."/>
            <person name="Liu B."/>
            <person name="Cheng P."/>
            <person name="Jiang X."/>
            <person name="Li J."/>
            <person name="Fan D."/>
            <person name="Wang W."/>
            <person name="Fu W."/>
            <person name="Wang T."/>
            <person name="Wang B."/>
            <person name="Zhang J."/>
            <person name="Peng Z."/>
            <person name="Li Y."/>
            <person name="Li N."/>
            <person name="Wang J."/>
            <person name="Chen M."/>
            <person name="He Y."/>
            <person name="Tan F."/>
            <person name="Song X."/>
            <person name="Zheng Q."/>
            <person name="Huang R."/>
            <person name="Yang H."/>
            <person name="Du X."/>
            <person name="Chen L."/>
            <person name="Yang M."/>
            <person name="Gaffney P.M."/>
            <person name="Wang S."/>
            <person name="Luo L."/>
            <person name="She Z."/>
            <person name="Ming Y."/>
            <person name="Huang W."/>
            <person name="Zhang S."/>
            <person name="Huang B."/>
            <person name="Zhang Y."/>
            <person name="Qu T."/>
            <person name="Ni P."/>
            <person name="Miao G."/>
            <person name="Wang J."/>
            <person name="Wang Q."/>
            <person name="Steinberg C.E."/>
            <person name="Wang H."/>
            <person name="Li N."/>
            <person name="Qian L."/>
            <person name="Zhang G."/>
            <person name="Li Y."/>
            <person name="Yang H."/>
            <person name="Liu X."/>
            <person name="Wang J."/>
            <person name="Yin Y."/>
            <person name="Wang J."/>
        </authorList>
    </citation>
    <scope>NUCLEOTIDE SEQUENCE [LARGE SCALE GENOMIC DNA]</scope>
    <source>
        <strain evidence="3">05x7-T-G4-1.051#20</strain>
    </source>
</reference>
<comment type="catalytic activity">
    <reaction evidence="1">
        <text>ATP + H2O = ADP + phosphate + H(+)</text>
        <dbReference type="Rhea" id="RHEA:13065"/>
        <dbReference type="ChEBI" id="CHEBI:15377"/>
        <dbReference type="ChEBI" id="CHEBI:15378"/>
        <dbReference type="ChEBI" id="CHEBI:30616"/>
        <dbReference type="ChEBI" id="CHEBI:43474"/>
        <dbReference type="ChEBI" id="CHEBI:456216"/>
        <dbReference type="EC" id="5.6.2.3"/>
    </reaction>
</comment>
<dbReference type="GO" id="GO:0005524">
    <property type="term" value="F:ATP binding"/>
    <property type="evidence" value="ECO:0007669"/>
    <property type="project" value="UniProtKB-KW"/>
</dbReference>
<keyword evidence="1" id="KW-0227">DNA damage</keyword>
<gene>
    <name evidence="3" type="ORF">CGI_10004999</name>
</gene>
<keyword evidence="1" id="KW-0233">DNA recombination</keyword>
<dbReference type="InParanoid" id="K1PX35"/>
<protein>
    <recommendedName>
        <fullName evidence="1">ATP-dependent DNA helicase</fullName>
        <ecNumber evidence="1">5.6.2.3</ecNumber>
    </recommendedName>
</protein>
<dbReference type="PANTHER" id="PTHR47642">
    <property type="entry name" value="ATP-DEPENDENT DNA HELICASE"/>
    <property type="match status" value="1"/>
</dbReference>
<keyword evidence="1" id="KW-0234">DNA repair</keyword>
<evidence type="ECO:0000259" key="2">
    <source>
        <dbReference type="Pfam" id="PF05970"/>
    </source>
</evidence>
<dbReference type="InterPro" id="IPR051055">
    <property type="entry name" value="PIF1_helicase"/>
</dbReference>
<name>K1PX35_MAGGI</name>
<dbReference type="GO" id="GO:0043139">
    <property type="term" value="F:5'-3' DNA helicase activity"/>
    <property type="evidence" value="ECO:0007669"/>
    <property type="project" value="UniProtKB-EC"/>
</dbReference>
<dbReference type="Gene3D" id="3.40.50.300">
    <property type="entry name" value="P-loop containing nucleotide triphosphate hydrolases"/>
    <property type="match status" value="1"/>
</dbReference>
<dbReference type="GO" id="GO:0016787">
    <property type="term" value="F:hydrolase activity"/>
    <property type="evidence" value="ECO:0007669"/>
    <property type="project" value="UniProtKB-KW"/>
</dbReference>
<accession>K1PX35</accession>
<dbReference type="GO" id="GO:0000723">
    <property type="term" value="P:telomere maintenance"/>
    <property type="evidence" value="ECO:0007669"/>
    <property type="project" value="InterPro"/>
</dbReference>
<dbReference type="Pfam" id="PF05970">
    <property type="entry name" value="PIF1"/>
    <property type="match status" value="1"/>
</dbReference>
<comment type="similarity">
    <text evidence="1">Belongs to the helicase family.</text>
</comment>
<dbReference type="HOGENOM" id="CLU_632004_0_0_1"/>
<keyword evidence="1 3" id="KW-0347">Helicase</keyword>
<dbReference type="AlphaFoldDB" id="K1PX35"/>